<keyword evidence="4 9" id="KW-0812">Transmembrane</keyword>
<dbReference type="PANTHER" id="PTHR33281:SF19">
    <property type="entry name" value="VOLTAGE-DEPENDENT ANION CHANNEL-FORMING PROTEIN YNEE"/>
    <property type="match status" value="1"/>
</dbReference>
<keyword evidence="5 9" id="KW-1133">Transmembrane helix</keyword>
<evidence type="ECO:0000256" key="5">
    <source>
        <dbReference type="ARBA" id="ARBA00022989"/>
    </source>
</evidence>
<evidence type="ECO:0000256" key="7">
    <source>
        <dbReference type="ARBA" id="ARBA00023136"/>
    </source>
</evidence>
<comment type="subcellular location">
    <subcellularLocation>
        <location evidence="1">Cell membrane</location>
        <topology evidence="1">Multi-pass membrane protein</topology>
    </subcellularLocation>
</comment>
<evidence type="ECO:0000256" key="3">
    <source>
        <dbReference type="ARBA" id="ARBA00022475"/>
    </source>
</evidence>
<feature type="transmembrane region" description="Helical" evidence="9">
    <location>
        <begin position="203"/>
        <end position="224"/>
    </location>
</feature>
<dbReference type="InterPro" id="IPR044669">
    <property type="entry name" value="YneE/VCCN1/2-like"/>
</dbReference>
<keyword evidence="6" id="KW-0406">Ion transport</keyword>
<evidence type="ECO:0000256" key="1">
    <source>
        <dbReference type="ARBA" id="ARBA00004651"/>
    </source>
</evidence>
<keyword evidence="3" id="KW-1003">Cell membrane</keyword>
<protein>
    <submittedName>
        <fullName evidence="10">Putative membrane protein</fullName>
    </submittedName>
</protein>
<feature type="transmembrane region" description="Helical" evidence="9">
    <location>
        <begin position="12"/>
        <end position="42"/>
    </location>
</feature>
<dbReference type="EMBL" id="FOPU01000014">
    <property type="protein sequence ID" value="SFH48113.1"/>
    <property type="molecule type" value="Genomic_DNA"/>
</dbReference>
<dbReference type="AlphaFoldDB" id="A0A1I3ADC3"/>
<comment type="similarity">
    <text evidence="8">Belongs to the anion channel-forming bestrophin (TC 1.A.46) family.</text>
</comment>
<dbReference type="OrthoDB" id="445589at2"/>
<organism evidence="10 11">
    <name type="scientific">Paracoccus aminovorans</name>
    <dbReference type="NCBI Taxonomy" id="34004"/>
    <lineage>
        <taxon>Bacteria</taxon>
        <taxon>Pseudomonadati</taxon>
        <taxon>Pseudomonadota</taxon>
        <taxon>Alphaproteobacteria</taxon>
        <taxon>Rhodobacterales</taxon>
        <taxon>Paracoccaceae</taxon>
        <taxon>Paracoccus</taxon>
    </lineage>
</organism>
<gene>
    <name evidence="10" type="ORF">SAMN04488021_11443</name>
</gene>
<dbReference type="Pfam" id="PF25539">
    <property type="entry name" value="Bestrophin_2"/>
    <property type="match status" value="1"/>
</dbReference>
<evidence type="ECO:0000256" key="2">
    <source>
        <dbReference type="ARBA" id="ARBA00022448"/>
    </source>
</evidence>
<keyword evidence="7 9" id="KW-0472">Membrane</keyword>
<dbReference type="GO" id="GO:0005254">
    <property type="term" value="F:chloride channel activity"/>
    <property type="evidence" value="ECO:0007669"/>
    <property type="project" value="InterPro"/>
</dbReference>
<dbReference type="RefSeq" id="WP_074967610.1">
    <property type="nucleotide sequence ID" value="NZ_CBCRYP010000012.1"/>
</dbReference>
<evidence type="ECO:0000313" key="10">
    <source>
        <dbReference type="EMBL" id="SFH48113.1"/>
    </source>
</evidence>
<sequence length="298" mass="32296">MILRSQPNLRDILLTVQGSIIPAILGRLAVIGAVSLVAILAAKLHPGIFARISAIPFTLIGIALSVFMSFRNGTCYARWWEGRQLWGEIVVACRGMARASAGLDPQLRRRLLLSLCAFAAGLSARLRQRDENAAIAAWLPGDTLSGRPNPTDRVLQDAGAALVGLSAAGRLGEIRWSVLEGHLHRLSSAQAACERIASTPVPFAYSLLLHRTALVFCVLLPFALAGSLSWWTLLPVLLVAYTFFGLDALGHQLEDPFGETPNALPLDALCRMIEREMLDAMGTDSLPEPLKPENHVLR</sequence>
<accession>A0A1I3ADC3</accession>
<evidence type="ECO:0000256" key="4">
    <source>
        <dbReference type="ARBA" id="ARBA00022692"/>
    </source>
</evidence>
<dbReference type="GO" id="GO:0005886">
    <property type="term" value="C:plasma membrane"/>
    <property type="evidence" value="ECO:0007669"/>
    <property type="project" value="UniProtKB-SubCell"/>
</dbReference>
<keyword evidence="11" id="KW-1185">Reference proteome</keyword>
<evidence type="ECO:0000313" key="11">
    <source>
        <dbReference type="Proteomes" id="UP000183635"/>
    </source>
</evidence>
<dbReference type="STRING" id="34004.SAMN04488021_11443"/>
<reference evidence="10 11" key="1">
    <citation type="submission" date="2016-10" db="EMBL/GenBank/DDBJ databases">
        <authorList>
            <person name="de Groot N.N."/>
        </authorList>
    </citation>
    <scope>NUCLEOTIDE SEQUENCE [LARGE SCALE GENOMIC DNA]</scope>
    <source>
        <strain evidence="10 11">DSM 8537</strain>
    </source>
</reference>
<evidence type="ECO:0000256" key="9">
    <source>
        <dbReference type="SAM" id="Phobius"/>
    </source>
</evidence>
<dbReference type="PANTHER" id="PTHR33281">
    <property type="entry name" value="UPF0187 PROTEIN YNEE"/>
    <property type="match status" value="1"/>
</dbReference>
<dbReference type="Proteomes" id="UP000183635">
    <property type="component" value="Unassembled WGS sequence"/>
</dbReference>
<proteinExistence type="inferred from homology"/>
<keyword evidence="2" id="KW-0813">Transport</keyword>
<evidence type="ECO:0000256" key="8">
    <source>
        <dbReference type="ARBA" id="ARBA00034708"/>
    </source>
</evidence>
<feature type="transmembrane region" description="Helical" evidence="9">
    <location>
        <begin position="48"/>
        <end position="70"/>
    </location>
</feature>
<evidence type="ECO:0000256" key="6">
    <source>
        <dbReference type="ARBA" id="ARBA00023065"/>
    </source>
</evidence>
<name>A0A1I3ADC3_9RHOB</name>